<keyword evidence="2" id="KW-1185">Reference proteome</keyword>
<dbReference type="Proteomes" id="UP000679179">
    <property type="component" value="Unassembled WGS sequence"/>
</dbReference>
<comment type="caution">
    <text evidence="1">The sequence shown here is derived from an EMBL/GenBank/DDBJ whole genome shotgun (WGS) entry which is preliminary data.</text>
</comment>
<gene>
    <name evidence="1" type="ORF">CPJCM30710_07060</name>
</gene>
<dbReference type="RefSeq" id="WP_212902779.1">
    <property type="nucleotide sequence ID" value="NZ_BOPZ01000004.1"/>
</dbReference>
<evidence type="ECO:0000313" key="2">
    <source>
        <dbReference type="Proteomes" id="UP000679179"/>
    </source>
</evidence>
<evidence type="ECO:0000313" key="1">
    <source>
        <dbReference type="EMBL" id="GIM28040.1"/>
    </source>
</evidence>
<protein>
    <submittedName>
        <fullName evidence="1">Uncharacterized protein</fullName>
    </submittedName>
</protein>
<dbReference type="EMBL" id="BOPZ01000004">
    <property type="protein sequence ID" value="GIM28040.1"/>
    <property type="molecule type" value="Genomic_DNA"/>
</dbReference>
<proteinExistence type="predicted"/>
<sequence length="179" mass="20420">MKNSEVIKKISQHKAADSIEVIHINENCAKITFEGGGQQTPIPDVDVGFSTVQFPGWITLNSGNYFNEPSPVTIAYWVSEWRYHDNFREIIFSEPVSSVELFYASAYNLILEAYDQSNNLIASIRGLANYSNRYRRWESLSINKQNNIIKKLRVIGRACYTSIDDLTICTVCRGLLLEE</sequence>
<dbReference type="AlphaFoldDB" id="A0A919RX13"/>
<reference evidence="1" key="1">
    <citation type="submission" date="2021-03" db="EMBL/GenBank/DDBJ databases">
        <title>Taxonomic study of Clostridium polyendosporum from meadow-gley soil under rice.</title>
        <authorList>
            <person name="Kobayashi H."/>
            <person name="Tanizawa Y."/>
            <person name="Yagura M."/>
        </authorList>
    </citation>
    <scope>NUCLEOTIDE SEQUENCE</scope>
    <source>
        <strain evidence="1">JCM 30710</strain>
    </source>
</reference>
<accession>A0A919RX13</accession>
<organism evidence="1 2">
    <name type="scientific">Clostridium polyendosporum</name>
    <dbReference type="NCBI Taxonomy" id="69208"/>
    <lineage>
        <taxon>Bacteria</taxon>
        <taxon>Bacillati</taxon>
        <taxon>Bacillota</taxon>
        <taxon>Clostridia</taxon>
        <taxon>Eubacteriales</taxon>
        <taxon>Clostridiaceae</taxon>
        <taxon>Clostridium</taxon>
    </lineage>
</organism>
<name>A0A919RX13_9CLOT</name>